<evidence type="ECO:0000313" key="2">
    <source>
        <dbReference type="Proteomes" id="UP001174694"/>
    </source>
</evidence>
<reference evidence="1" key="1">
    <citation type="submission" date="2022-07" db="EMBL/GenBank/DDBJ databases">
        <title>Fungi with potential for degradation of polypropylene.</title>
        <authorList>
            <person name="Gostincar C."/>
        </authorList>
    </citation>
    <scope>NUCLEOTIDE SEQUENCE</scope>
    <source>
        <strain evidence="1">EXF-13308</strain>
    </source>
</reference>
<accession>A0AA38VGC1</accession>
<dbReference type="SUPFAM" id="SSF53335">
    <property type="entry name" value="S-adenosyl-L-methionine-dependent methyltransferases"/>
    <property type="match status" value="1"/>
</dbReference>
<keyword evidence="1" id="KW-0808">Transferase</keyword>
<comment type="caution">
    <text evidence="1">The sequence shown here is derived from an EMBL/GenBank/DDBJ whole genome shotgun (WGS) entry which is preliminary data.</text>
</comment>
<keyword evidence="2" id="KW-1185">Reference proteome</keyword>
<name>A0AA38VGC1_9PEZI</name>
<dbReference type="Proteomes" id="UP001174694">
    <property type="component" value="Unassembled WGS sequence"/>
</dbReference>
<dbReference type="GO" id="GO:0032259">
    <property type="term" value="P:methylation"/>
    <property type="evidence" value="ECO:0007669"/>
    <property type="project" value="UniProtKB-KW"/>
</dbReference>
<dbReference type="InterPro" id="IPR029063">
    <property type="entry name" value="SAM-dependent_MTases_sf"/>
</dbReference>
<gene>
    <name evidence="1" type="ORF">NKR23_g11854</name>
</gene>
<dbReference type="EMBL" id="JANBVO010000072">
    <property type="protein sequence ID" value="KAJ9131102.1"/>
    <property type="molecule type" value="Genomic_DNA"/>
</dbReference>
<dbReference type="GO" id="GO:0005739">
    <property type="term" value="C:mitochondrion"/>
    <property type="evidence" value="ECO:0007669"/>
    <property type="project" value="TreeGrafter"/>
</dbReference>
<dbReference type="Gene3D" id="3.40.50.150">
    <property type="entry name" value="Vaccinia Virus protein VP39"/>
    <property type="match status" value="1"/>
</dbReference>
<protein>
    <submittedName>
        <fullName evidence="1">HemK family methyltransferase</fullName>
    </submittedName>
</protein>
<dbReference type="PANTHER" id="PTHR18895">
    <property type="entry name" value="HEMK METHYLTRANSFERASE"/>
    <property type="match status" value="1"/>
</dbReference>
<keyword evidence="1" id="KW-0489">Methyltransferase</keyword>
<organism evidence="1 2">
    <name type="scientific">Pleurostoma richardsiae</name>
    <dbReference type="NCBI Taxonomy" id="41990"/>
    <lineage>
        <taxon>Eukaryota</taxon>
        <taxon>Fungi</taxon>
        <taxon>Dikarya</taxon>
        <taxon>Ascomycota</taxon>
        <taxon>Pezizomycotina</taxon>
        <taxon>Sordariomycetes</taxon>
        <taxon>Sordariomycetidae</taxon>
        <taxon>Calosphaeriales</taxon>
        <taxon>Pleurostomataceae</taxon>
        <taxon>Pleurostoma</taxon>
    </lineage>
</organism>
<sequence length="363" mass="39162">MPRLPPSLLRTAYSISPNAAALLPACRDLPSAVNELRWIREHVGASASASPAARPEREVARLCRLRGRGVPLQYVLGSQPFGPLDIKCRPGVLIPRPEPEAYTTHLASLVRGGILGRRASHQPGLSIVDFCTGTGCIALLLYALLAPSFPGLHVRGIDISPQAVALARENAIRNVRMGYMLPPNRGDSQRPQDQGGARALQFDQGDLFSDDLVASLQARRWDIITCNPPYISHAGFARGTARSVRNYEPKLAQVPGPRAGYATRCAPEDVFYARLLDVGAALRPGLVLVEVGDMAQALRVAGMAARQAASSEQGPAVEIWRDWPDAVPEEVEETAAKVDGVEIPIRGSGHGRSVLIRYGKWDT</sequence>
<dbReference type="GO" id="GO:0008168">
    <property type="term" value="F:methyltransferase activity"/>
    <property type="evidence" value="ECO:0007669"/>
    <property type="project" value="UniProtKB-KW"/>
</dbReference>
<evidence type="ECO:0000313" key="1">
    <source>
        <dbReference type="EMBL" id="KAJ9131102.1"/>
    </source>
</evidence>
<dbReference type="InterPro" id="IPR050320">
    <property type="entry name" value="N5-glutamine_MTase"/>
</dbReference>
<proteinExistence type="predicted"/>
<dbReference type="PANTHER" id="PTHR18895:SF74">
    <property type="entry name" value="MTRF1L RELEASE FACTOR GLUTAMINE METHYLTRANSFERASE"/>
    <property type="match status" value="1"/>
</dbReference>
<dbReference type="AlphaFoldDB" id="A0AA38VGC1"/>